<feature type="chain" id="PRO_5021301175" evidence="2">
    <location>
        <begin position="25"/>
        <end position="287"/>
    </location>
</feature>
<evidence type="ECO:0000256" key="1">
    <source>
        <dbReference type="SAM" id="MobiDB-lite"/>
    </source>
</evidence>
<dbReference type="PROSITE" id="PS51257">
    <property type="entry name" value="PROKAR_LIPOPROTEIN"/>
    <property type="match status" value="1"/>
</dbReference>
<evidence type="ECO:0000256" key="2">
    <source>
        <dbReference type="SAM" id="SignalP"/>
    </source>
</evidence>
<comment type="caution">
    <text evidence="4">The sequence shown here is derived from an EMBL/GenBank/DDBJ whole genome shotgun (WGS) entry which is preliminary data.</text>
</comment>
<feature type="domain" description="DUF305" evidence="3">
    <location>
        <begin position="145"/>
        <end position="212"/>
    </location>
</feature>
<feature type="domain" description="DUF305" evidence="3">
    <location>
        <begin position="36"/>
        <end position="127"/>
    </location>
</feature>
<dbReference type="OrthoDB" id="517560at2"/>
<organism evidence="4 5">
    <name type="scientific">Sphingomonas parva</name>
    <dbReference type="NCBI Taxonomy" id="2555898"/>
    <lineage>
        <taxon>Bacteria</taxon>
        <taxon>Pseudomonadati</taxon>
        <taxon>Pseudomonadota</taxon>
        <taxon>Alphaproteobacteria</taxon>
        <taxon>Sphingomonadales</taxon>
        <taxon>Sphingomonadaceae</taxon>
        <taxon>Sphingomonas</taxon>
    </lineage>
</organism>
<dbReference type="RefSeq" id="WP_135086270.1">
    <property type="nucleotide sequence ID" value="NZ_SPDV01000016.1"/>
</dbReference>
<keyword evidence="2" id="KW-0732">Signal</keyword>
<dbReference type="Proteomes" id="UP000298213">
    <property type="component" value="Unassembled WGS sequence"/>
</dbReference>
<accession>A0A4Y8ZTH7</accession>
<dbReference type="InterPro" id="IPR012347">
    <property type="entry name" value="Ferritin-like"/>
</dbReference>
<gene>
    <name evidence="4" type="ORF">E2493_09940</name>
</gene>
<reference evidence="4 5" key="1">
    <citation type="submission" date="2019-03" db="EMBL/GenBank/DDBJ databases">
        <title>Genome sequence of Sphingomonas sp. 17J27-24.</title>
        <authorList>
            <person name="Kim M."/>
            <person name="Maeng S."/>
            <person name="Sathiyaraj S."/>
        </authorList>
    </citation>
    <scope>NUCLEOTIDE SEQUENCE [LARGE SCALE GENOMIC DNA]</scope>
    <source>
        <strain evidence="4 5">17J27-24</strain>
    </source>
</reference>
<sequence length="287" mass="30184">MTKTKTMTAATAVLMLLAGCGADAGTENNQQRVAAANEQKSADHNSMAMDPNNPYAQAEMQMHERMMAAQGQNAAETFVRKMIEHHRGGIAMSEVLIAQGGEPAVLEKARKTSADQQKEIQELERMLQGGVSGNSPANPYAEGEKKMHDLMMAATGANPSETWLRKMIEHHKGAVQMSQMVVEQGGNPQVAAVARKTADKQTKEIAELERMLAGGGTTAAAGTASPPETAAKAEPRETSPAPKAKAEAPRAAAKAEPKAAAKAEPKAAEKAPAASTCAPEHRAMGHC</sequence>
<dbReference type="Gene3D" id="1.20.1260.10">
    <property type="match status" value="2"/>
</dbReference>
<dbReference type="InterPro" id="IPR005183">
    <property type="entry name" value="DUF305_CopM-like"/>
</dbReference>
<dbReference type="EMBL" id="SPDV01000016">
    <property type="protein sequence ID" value="TFI58445.1"/>
    <property type="molecule type" value="Genomic_DNA"/>
</dbReference>
<evidence type="ECO:0000259" key="3">
    <source>
        <dbReference type="Pfam" id="PF03713"/>
    </source>
</evidence>
<dbReference type="Pfam" id="PF03713">
    <property type="entry name" value="DUF305"/>
    <property type="match status" value="2"/>
</dbReference>
<feature type="signal peptide" evidence="2">
    <location>
        <begin position="1"/>
        <end position="24"/>
    </location>
</feature>
<keyword evidence="5" id="KW-1185">Reference proteome</keyword>
<feature type="region of interest" description="Disordered" evidence="1">
    <location>
        <begin position="213"/>
        <end position="287"/>
    </location>
</feature>
<dbReference type="AlphaFoldDB" id="A0A4Y8ZTH7"/>
<feature type="compositionally biased region" description="Low complexity" evidence="1">
    <location>
        <begin position="218"/>
        <end position="230"/>
    </location>
</feature>
<name>A0A4Y8ZTH7_9SPHN</name>
<feature type="compositionally biased region" description="Basic and acidic residues" evidence="1">
    <location>
        <begin position="244"/>
        <end position="269"/>
    </location>
</feature>
<dbReference type="PANTHER" id="PTHR36933:SF1">
    <property type="entry name" value="SLL0788 PROTEIN"/>
    <property type="match status" value="1"/>
</dbReference>
<evidence type="ECO:0000313" key="4">
    <source>
        <dbReference type="EMBL" id="TFI58445.1"/>
    </source>
</evidence>
<evidence type="ECO:0000313" key="5">
    <source>
        <dbReference type="Proteomes" id="UP000298213"/>
    </source>
</evidence>
<dbReference type="PANTHER" id="PTHR36933">
    <property type="entry name" value="SLL0788 PROTEIN"/>
    <property type="match status" value="1"/>
</dbReference>
<proteinExistence type="predicted"/>
<protein>
    <submittedName>
        <fullName evidence="4">DUF305 domain-containing protein</fullName>
    </submittedName>
</protein>